<dbReference type="SUPFAM" id="SSF141986">
    <property type="entry name" value="LD-carboxypeptidase A C-terminal domain-like"/>
    <property type="match status" value="1"/>
</dbReference>
<dbReference type="PANTHER" id="PTHR30237">
    <property type="entry name" value="MURAMOYLTETRAPEPTIDE CARBOXYPEPTIDASE"/>
    <property type="match status" value="1"/>
</dbReference>
<dbReference type="InterPro" id="IPR027461">
    <property type="entry name" value="Carboxypeptidase_A_C_sf"/>
</dbReference>
<keyword evidence="2 8" id="KW-0121">Carboxypeptidase</keyword>
<keyword evidence="3" id="KW-0645">Protease</keyword>
<sequence>MPEVKDNIHRIRIVSPSGAINPDLIDGATERLRCWGFEVTEGRFAREVYGRFAGTEEQRINDLQDAINDESLTAILCSRGGYGLAPIIDRVDFSPLIQHPKWLIGFSDITIIHASLSCLGIPSLHAVMAKHLTELPDDSDSLRYLKEILEGEIPKYHIAPDKLNRVGNVKGKLVGGNLSVLMGLRGTAFEPTYDGAVLFLEEIAEEPYHIDRMLQNLRMGGVFNKISGLIVGHFTNCTEDPLMQKSVKEIVLDATAGVGFPVCFGFPSGHEDENLPLIMGREVTLKVTTSEVMVNFN</sequence>
<proteinExistence type="inferred from homology"/>
<gene>
    <name evidence="8" type="primary">ykfA_4</name>
    <name evidence="8" type="ORF">SDC9_40937</name>
</gene>
<evidence type="ECO:0000256" key="2">
    <source>
        <dbReference type="ARBA" id="ARBA00022645"/>
    </source>
</evidence>
<dbReference type="GO" id="GO:0006508">
    <property type="term" value="P:proteolysis"/>
    <property type="evidence" value="ECO:0007669"/>
    <property type="project" value="UniProtKB-KW"/>
</dbReference>
<dbReference type="PIRSF" id="PIRSF028757">
    <property type="entry name" value="LD-carboxypeptidase"/>
    <property type="match status" value="1"/>
</dbReference>
<protein>
    <submittedName>
        <fullName evidence="8">Putative murein peptide carboxypeptidase</fullName>
        <ecNumber evidence="8">3.4.16.-</ecNumber>
    </submittedName>
</protein>
<keyword evidence="5" id="KW-0720">Serine protease</keyword>
<dbReference type="InterPro" id="IPR003507">
    <property type="entry name" value="S66_fam"/>
</dbReference>
<evidence type="ECO:0000256" key="1">
    <source>
        <dbReference type="ARBA" id="ARBA00010233"/>
    </source>
</evidence>
<dbReference type="Gene3D" id="3.50.30.60">
    <property type="entry name" value="LD-carboxypeptidase A C-terminal domain-like"/>
    <property type="match status" value="1"/>
</dbReference>
<dbReference type="InterPro" id="IPR040921">
    <property type="entry name" value="Peptidase_S66C"/>
</dbReference>
<dbReference type="CDD" id="cd07025">
    <property type="entry name" value="Peptidase_S66"/>
    <property type="match status" value="1"/>
</dbReference>
<dbReference type="SUPFAM" id="SSF52317">
    <property type="entry name" value="Class I glutamine amidotransferase-like"/>
    <property type="match status" value="1"/>
</dbReference>
<evidence type="ECO:0000259" key="6">
    <source>
        <dbReference type="Pfam" id="PF02016"/>
    </source>
</evidence>
<evidence type="ECO:0000256" key="5">
    <source>
        <dbReference type="ARBA" id="ARBA00022825"/>
    </source>
</evidence>
<feature type="domain" description="LD-carboxypeptidase C-terminal" evidence="7">
    <location>
        <begin position="170"/>
        <end position="285"/>
    </location>
</feature>
<dbReference type="EMBL" id="VSSQ01000441">
    <property type="protein sequence ID" value="MPL94780.1"/>
    <property type="molecule type" value="Genomic_DNA"/>
</dbReference>
<dbReference type="EC" id="3.4.16.-" evidence="8"/>
<evidence type="ECO:0000256" key="3">
    <source>
        <dbReference type="ARBA" id="ARBA00022670"/>
    </source>
</evidence>
<evidence type="ECO:0000256" key="4">
    <source>
        <dbReference type="ARBA" id="ARBA00022801"/>
    </source>
</evidence>
<dbReference type="PANTHER" id="PTHR30237:SF2">
    <property type="entry name" value="MUREIN TETRAPEPTIDE CARBOXYPEPTIDASE"/>
    <property type="match status" value="1"/>
</dbReference>
<dbReference type="Gene3D" id="3.40.50.10740">
    <property type="entry name" value="Class I glutamine amidotransferase-like"/>
    <property type="match status" value="1"/>
</dbReference>
<dbReference type="InterPro" id="IPR040449">
    <property type="entry name" value="Peptidase_S66_N"/>
</dbReference>
<dbReference type="InterPro" id="IPR029062">
    <property type="entry name" value="Class_I_gatase-like"/>
</dbReference>
<keyword evidence="4 8" id="KW-0378">Hydrolase</keyword>
<dbReference type="AlphaFoldDB" id="A0A644VU94"/>
<dbReference type="GO" id="GO:0004180">
    <property type="term" value="F:carboxypeptidase activity"/>
    <property type="evidence" value="ECO:0007669"/>
    <property type="project" value="UniProtKB-KW"/>
</dbReference>
<name>A0A644VU94_9ZZZZ</name>
<dbReference type="Pfam" id="PF17676">
    <property type="entry name" value="Peptidase_S66C"/>
    <property type="match status" value="1"/>
</dbReference>
<comment type="similarity">
    <text evidence="1">Belongs to the peptidase S66 family.</text>
</comment>
<comment type="caution">
    <text evidence="8">The sequence shown here is derived from an EMBL/GenBank/DDBJ whole genome shotgun (WGS) entry which is preliminary data.</text>
</comment>
<evidence type="ECO:0000259" key="7">
    <source>
        <dbReference type="Pfam" id="PF17676"/>
    </source>
</evidence>
<feature type="domain" description="LD-carboxypeptidase N-terminal" evidence="6">
    <location>
        <begin position="11"/>
        <end position="126"/>
    </location>
</feature>
<dbReference type="GO" id="GO:0008236">
    <property type="term" value="F:serine-type peptidase activity"/>
    <property type="evidence" value="ECO:0007669"/>
    <property type="project" value="UniProtKB-KW"/>
</dbReference>
<organism evidence="8">
    <name type="scientific">bioreactor metagenome</name>
    <dbReference type="NCBI Taxonomy" id="1076179"/>
    <lineage>
        <taxon>unclassified sequences</taxon>
        <taxon>metagenomes</taxon>
        <taxon>ecological metagenomes</taxon>
    </lineage>
</organism>
<accession>A0A644VU94</accession>
<evidence type="ECO:0000313" key="8">
    <source>
        <dbReference type="EMBL" id="MPL94780.1"/>
    </source>
</evidence>
<dbReference type="InterPro" id="IPR027478">
    <property type="entry name" value="LdcA_N"/>
</dbReference>
<dbReference type="Pfam" id="PF02016">
    <property type="entry name" value="Peptidase_S66"/>
    <property type="match status" value="1"/>
</dbReference>
<reference evidence="8" key="1">
    <citation type="submission" date="2019-08" db="EMBL/GenBank/DDBJ databases">
        <authorList>
            <person name="Kucharzyk K."/>
            <person name="Murdoch R.W."/>
            <person name="Higgins S."/>
            <person name="Loffler F."/>
        </authorList>
    </citation>
    <scope>NUCLEOTIDE SEQUENCE</scope>
</reference>